<dbReference type="EMBL" id="HBFM01026302">
    <property type="protein sequence ID" value="CAD8784068.1"/>
    <property type="molecule type" value="Transcribed_RNA"/>
</dbReference>
<dbReference type="GO" id="GO:0051301">
    <property type="term" value="P:cell division"/>
    <property type="evidence" value="ECO:0007669"/>
    <property type="project" value="UniProtKB-UniRule"/>
</dbReference>
<gene>
    <name evidence="3" type="ORF">PPAR00522_LOCUS16987</name>
</gene>
<comment type="similarity">
    <text evidence="1">Belongs to the SPC24 family.</text>
</comment>
<keyword evidence="1" id="KW-0132">Cell division</keyword>
<keyword evidence="2" id="KW-0175">Coiled coil</keyword>
<evidence type="ECO:0000256" key="1">
    <source>
        <dbReference type="RuleBase" id="RU368011"/>
    </source>
</evidence>
<feature type="coiled-coil region" evidence="2">
    <location>
        <begin position="80"/>
        <end position="124"/>
    </location>
</feature>
<evidence type="ECO:0000313" key="3">
    <source>
        <dbReference type="EMBL" id="CAD8784068.1"/>
    </source>
</evidence>
<comment type="subunit">
    <text evidence="1">Component of the NDC80 complex.</text>
</comment>
<dbReference type="Gene3D" id="3.30.160.570">
    <property type="entry name" value="Ncd80 complex, Spc24 subunit"/>
    <property type="match status" value="1"/>
</dbReference>
<keyword evidence="1" id="KW-0131">Cell cycle</keyword>
<keyword evidence="1" id="KW-0137">Centromere</keyword>
<keyword evidence="1" id="KW-0498">Mitosis</keyword>
<comment type="function">
    <text evidence="1">Acts as a component of the essential kinetochore-associated NDC80 complex, which is required for chromosome segregation and spindle checkpoint activity.</text>
</comment>
<protein>
    <recommendedName>
        <fullName evidence="1">Kinetochore protein Spc24</fullName>
    </recommendedName>
</protein>
<comment type="subcellular location">
    <subcellularLocation>
        <location evidence="1">Nucleus</location>
    </subcellularLocation>
    <subcellularLocation>
        <location evidence="1">Chromosome</location>
        <location evidence="1">Centromere</location>
        <location evidence="1">Kinetochore</location>
    </subcellularLocation>
</comment>
<dbReference type="GO" id="GO:0000776">
    <property type="term" value="C:kinetochore"/>
    <property type="evidence" value="ECO:0007669"/>
    <property type="project" value="UniProtKB-KW"/>
</dbReference>
<dbReference type="InterPro" id="IPR013252">
    <property type="entry name" value="Ndc80_Spc24"/>
</dbReference>
<dbReference type="Pfam" id="PF08286">
    <property type="entry name" value="Spc24"/>
    <property type="match status" value="1"/>
</dbReference>
<name>A0A7S0V9M4_9CHLO</name>
<dbReference type="AlphaFoldDB" id="A0A7S0V9M4"/>
<keyword evidence="1" id="KW-0995">Kinetochore</keyword>
<organism evidence="3">
    <name type="scientific">Polytomella parva</name>
    <dbReference type="NCBI Taxonomy" id="51329"/>
    <lineage>
        <taxon>Eukaryota</taxon>
        <taxon>Viridiplantae</taxon>
        <taxon>Chlorophyta</taxon>
        <taxon>core chlorophytes</taxon>
        <taxon>Chlorophyceae</taxon>
        <taxon>CS clade</taxon>
        <taxon>Chlamydomonadales</taxon>
        <taxon>Chlamydomonadaceae</taxon>
        <taxon>Polytomella</taxon>
    </lineage>
</organism>
<accession>A0A7S0V9M4</accession>
<keyword evidence="1" id="KW-0539">Nucleus</keyword>
<evidence type="ECO:0000256" key="2">
    <source>
        <dbReference type="SAM" id="Coils"/>
    </source>
</evidence>
<keyword evidence="1" id="KW-0158">Chromosome</keyword>
<dbReference type="GO" id="GO:0005634">
    <property type="term" value="C:nucleus"/>
    <property type="evidence" value="ECO:0007669"/>
    <property type="project" value="UniProtKB-SubCell"/>
</dbReference>
<proteinExistence type="inferred from homology"/>
<reference evidence="3" key="1">
    <citation type="submission" date="2021-01" db="EMBL/GenBank/DDBJ databases">
        <authorList>
            <person name="Corre E."/>
            <person name="Pelletier E."/>
            <person name="Niang G."/>
            <person name="Scheremetjew M."/>
            <person name="Finn R."/>
            <person name="Kale V."/>
            <person name="Holt S."/>
            <person name="Cochrane G."/>
            <person name="Meng A."/>
            <person name="Brown T."/>
            <person name="Cohen L."/>
        </authorList>
    </citation>
    <scope>NUCLEOTIDE SEQUENCE</scope>
    <source>
        <strain evidence="3">SAG 63-3</strain>
    </source>
</reference>
<sequence>MSRFETVDPQIVRAVYQSYNKKEEIEIFNIINKDLQDLYAGCEKRKEEVKHIIAALSKEVSTVETNSKYPYPEGTFETQVSNLQAQLKDAQTNIQKFTQDKRVIKEEQERLQTLFLERSDTQQKLQEREASEEPNLRHQLSLYAHITKVFWTDEDGQVAGTISNPQVGDIKSFSLDPLKHSKFELVNALWDMI</sequence>